<feature type="region of interest" description="Disordered" evidence="2">
    <location>
        <begin position="36"/>
        <end position="60"/>
    </location>
</feature>
<dbReference type="InterPro" id="IPR005556">
    <property type="entry name" value="SUN"/>
</dbReference>
<comment type="caution">
    <text evidence="4">The sequence shown here is derived from an EMBL/GenBank/DDBJ whole genome shotgun (WGS) entry which is preliminary data.</text>
</comment>
<dbReference type="InterPro" id="IPR053088">
    <property type="entry name" value="Beta-glucosidase/SUN-like"/>
</dbReference>
<dbReference type="Pfam" id="PF03856">
    <property type="entry name" value="SUN"/>
    <property type="match status" value="1"/>
</dbReference>
<evidence type="ECO:0000313" key="4">
    <source>
        <dbReference type="EMBL" id="KAJ2780032.1"/>
    </source>
</evidence>
<accession>A0A9W8LGX7</accession>
<protein>
    <submittedName>
        <fullName evidence="4">Uncharacterized protein</fullName>
    </submittedName>
</protein>
<organism evidence="4 5">
    <name type="scientific">Coemansia javaensis</name>
    <dbReference type="NCBI Taxonomy" id="2761396"/>
    <lineage>
        <taxon>Eukaryota</taxon>
        <taxon>Fungi</taxon>
        <taxon>Fungi incertae sedis</taxon>
        <taxon>Zoopagomycota</taxon>
        <taxon>Kickxellomycotina</taxon>
        <taxon>Kickxellomycetes</taxon>
        <taxon>Kickxellales</taxon>
        <taxon>Kickxellaceae</taxon>
        <taxon>Coemansia</taxon>
    </lineage>
</organism>
<dbReference type="PANTHER" id="PTHR31654:SF0">
    <property type="entry name" value="SECRETED BETA-GLUCOSIDASE ADG3-RELATED"/>
    <property type="match status" value="1"/>
</dbReference>
<evidence type="ECO:0000313" key="5">
    <source>
        <dbReference type="Proteomes" id="UP001140217"/>
    </source>
</evidence>
<feature type="signal peptide" evidence="3">
    <location>
        <begin position="1"/>
        <end position="16"/>
    </location>
</feature>
<evidence type="ECO:0000256" key="2">
    <source>
        <dbReference type="SAM" id="MobiDB-lite"/>
    </source>
</evidence>
<comment type="similarity">
    <text evidence="1">Belongs to the SUN family.</text>
</comment>
<dbReference type="Proteomes" id="UP001140217">
    <property type="component" value="Unassembled WGS sequence"/>
</dbReference>
<dbReference type="EMBL" id="JANBUL010000153">
    <property type="protein sequence ID" value="KAJ2780032.1"/>
    <property type="molecule type" value="Genomic_DNA"/>
</dbReference>
<feature type="chain" id="PRO_5040781552" evidence="3">
    <location>
        <begin position="17"/>
        <end position="317"/>
    </location>
</feature>
<dbReference type="PANTHER" id="PTHR31654">
    <property type="entry name" value="SECRETED BETA-GLUCOSIDASE ADG3-RELATED"/>
    <property type="match status" value="1"/>
</dbReference>
<dbReference type="OrthoDB" id="5554151at2759"/>
<evidence type="ECO:0000256" key="1">
    <source>
        <dbReference type="ARBA" id="ARBA00010579"/>
    </source>
</evidence>
<proteinExistence type="inferred from homology"/>
<keyword evidence="5" id="KW-1185">Reference proteome</keyword>
<dbReference type="AlphaFoldDB" id="A0A9W8LGX7"/>
<gene>
    <name evidence="4" type="ORF">H4R18_003687</name>
</gene>
<evidence type="ECO:0000256" key="3">
    <source>
        <dbReference type="SAM" id="SignalP"/>
    </source>
</evidence>
<name>A0A9W8LGX7_9FUNG</name>
<feature type="compositionally biased region" description="Low complexity" evidence="2">
    <location>
        <begin position="36"/>
        <end position="56"/>
    </location>
</feature>
<reference evidence="4" key="1">
    <citation type="submission" date="2022-07" db="EMBL/GenBank/DDBJ databases">
        <title>Phylogenomic reconstructions and comparative analyses of Kickxellomycotina fungi.</title>
        <authorList>
            <person name="Reynolds N.K."/>
            <person name="Stajich J.E."/>
            <person name="Barry K."/>
            <person name="Grigoriev I.V."/>
            <person name="Crous P."/>
            <person name="Smith M.E."/>
        </authorList>
    </citation>
    <scope>NUCLEOTIDE SEQUENCE</scope>
    <source>
        <strain evidence="4">NBRC 105414</strain>
    </source>
</reference>
<sequence>MRVFAAVLLAAGAVRARPLDLVGIISAPLEALSKLPLPGLGPTETGPYSTEPTGSPGPVGPGGAVRFPWSAGNADRVVPITPGAKNAGWAMSPDQQCTAGSWCPYACEPGYYAAQWDPQALVYNGKGSMNGGLFAEADGRLTKPFPERPYCAPGMFNARIRNTLGQPVSACQTVYPGNEAMLIPSVAAPGGSVPLNVVPSSYWLGTSAQYYVNMAGSGSEQCVWGNPGKPTGNWGPFIFGAGQGKDGNTYISVQYNPLYLEVGFKAQDAYNVRIECDSGHCNFPAGGECKCEKGKCSVDNGCTVTLGPNGQASFVIY</sequence>
<keyword evidence="3" id="KW-0732">Signal</keyword>